<comment type="function">
    <text evidence="1 8">Involved in DNA repair and RecF pathway recombination.</text>
</comment>
<dbReference type="Gene3D" id="2.40.50.140">
    <property type="entry name" value="Nucleic acid-binding proteins"/>
    <property type="match status" value="1"/>
</dbReference>
<dbReference type="GO" id="GO:0043590">
    <property type="term" value="C:bacterial nucleoid"/>
    <property type="evidence" value="ECO:0007669"/>
    <property type="project" value="TreeGrafter"/>
</dbReference>
<feature type="domain" description="DNA replication/recombination mediator RecO N-terminal" evidence="9">
    <location>
        <begin position="6"/>
        <end position="71"/>
    </location>
</feature>
<dbReference type="InterPro" id="IPR012340">
    <property type="entry name" value="NA-bd_OB-fold"/>
</dbReference>
<evidence type="ECO:0000256" key="8">
    <source>
        <dbReference type="HAMAP-Rule" id="MF_00201"/>
    </source>
</evidence>
<dbReference type="NCBIfam" id="TIGR00613">
    <property type="entry name" value="reco"/>
    <property type="match status" value="1"/>
</dbReference>
<reference evidence="10 11" key="1">
    <citation type="submission" date="2016-10" db="EMBL/GenBank/DDBJ databases">
        <authorList>
            <person name="de Groot N.N."/>
        </authorList>
    </citation>
    <scope>NUCLEOTIDE SEQUENCE [LARGE SCALE GENOMIC DNA]</scope>
    <source>
        <strain evidence="10 11">JCM 19513</strain>
    </source>
</reference>
<evidence type="ECO:0000256" key="7">
    <source>
        <dbReference type="ARBA" id="ARBA00033409"/>
    </source>
</evidence>
<dbReference type="Proteomes" id="UP000185766">
    <property type="component" value="Unassembled WGS sequence"/>
</dbReference>
<dbReference type="InterPro" id="IPR003717">
    <property type="entry name" value="RecO"/>
</dbReference>
<dbReference type="STRING" id="1429083.GCA_001885685_01267"/>
<keyword evidence="5 8" id="KW-0233">DNA recombination</keyword>
<dbReference type="PANTHER" id="PTHR33991:SF1">
    <property type="entry name" value="DNA REPAIR PROTEIN RECO"/>
    <property type="match status" value="1"/>
</dbReference>
<comment type="similarity">
    <text evidence="2 8">Belongs to the RecO family.</text>
</comment>
<dbReference type="GO" id="GO:0006302">
    <property type="term" value="P:double-strand break repair"/>
    <property type="evidence" value="ECO:0007669"/>
    <property type="project" value="TreeGrafter"/>
</dbReference>
<dbReference type="RefSeq" id="WP_074866482.1">
    <property type="nucleotide sequence ID" value="NZ_FOAS01000005.1"/>
</dbReference>
<evidence type="ECO:0000256" key="6">
    <source>
        <dbReference type="ARBA" id="ARBA00023204"/>
    </source>
</evidence>
<dbReference type="Pfam" id="PF02565">
    <property type="entry name" value="RecO_C"/>
    <property type="match status" value="1"/>
</dbReference>
<evidence type="ECO:0000256" key="5">
    <source>
        <dbReference type="ARBA" id="ARBA00023172"/>
    </source>
</evidence>
<dbReference type="InterPro" id="IPR042242">
    <property type="entry name" value="RecO_C"/>
</dbReference>
<keyword evidence="4 8" id="KW-0227">DNA damage</keyword>
<sequence length="228" mass="25205">MSGLLSAYVLHARPYRESSALVDVFSAQGRSRAVLRGARSKRGSQARPFQLLEMELKGAGELKTLSRVESSAPPHFLHGDFLFSGLYLNELLMRLLPQDEAHPDLFEHYQLTLAALACGESLEPLLRGFEWRLLDELGYGFALDSDCHGQPINPQGFYRLLVDSGLEAVSDAFAPGLFAGGELLGLSRADWQASGVLLTAKRLMRQALAPHLGSRPLLSRELFRSRKE</sequence>
<evidence type="ECO:0000313" key="11">
    <source>
        <dbReference type="Proteomes" id="UP000185766"/>
    </source>
</evidence>
<dbReference type="Gene3D" id="1.20.1440.120">
    <property type="entry name" value="Recombination protein O, C-terminal domain"/>
    <property type="match status" value="1"/>
</dbReference>
<evidence type="ECO:0000256" key="2">
    <source>
        <dbReference type="ARBA" id="ARBA00007452"/>
    </source>
</evidence>
<gene>
    <name evidence="8" type="primary">recO</name>
    <name evidence="10" type="ORF">SAMN05216214_105157</name>
</gene>
<evidence type="ECO:0000256" key="1">
    <source>
        <dbReference type="ARBA" id="ARBA00003065"/>
    </source>
</evidence>
<proteinExistence type="inferred from homology"/>
<evidence type="ECO:0000256" key="3">
    <source>
        <dbReference type="ARBA" id="ARBA00021310"/>
    </source>
</evidence>
<organism evidence="10 11">
    <name type="scientific">Atopomonas hussainii</name>
    <dbReference type="NCBI Taxonomy" id="1429083"/>
    <lineage>
        <taxon>Bacteria</taxon>
        <taxon>Pseudomonadati</taxon>
        <taxon>Pseudomonadota</taxon>
        <taxon>Gammaproteobacteria</taxon>
        <taxon>Pseudomonadales</taxon>
        <taxon>Pseudomonadaceae</taxon>
        <taxon>Atopomonas</taxon>
    </lineage>
</organism>
<keyword evidence="11" id="KW-1185">Reference proteome</keyword>
<evidence type="ECO:0000313" key="10">
    <source>
        <dbReference type="EMBL" id="SEK81939.1"/>
    </source>
</evidence>
<dbReference type="GO" id="GO:0006310">
    <property type="term" value="P:DNA recombination"/>
    <property type="evidence" value="ECO:0007669"/>
    <property type="project" value="UniProtKB-UniRule"/>
</dbReference>
<keyword evidence="6 8" id="KW-0234">DNA repair</keyword>
<dbReference type="SUPFAM" id="SSF50249">
    <property type="entry name" value="Nucleic acid-binding proteins"/>
    <property type="match status" value="1"/>
</dbReference>
<dbReference type="Pfam" id="PF11967">
    <property type="entry name" value="RecO_N"/>
    <property type="match status" value="1"/>
</dbReference>
<dbReference type="SUPFAM" id="SSF57863">
    <property type="entry name" value="ArfGap/RecO-like zinc finger"/>
    <property type="match status" value="1"/>
</dbReference>
<dbReference type="InterPro" id="IPR022572">
    <property type="entry name" value="DNA_rep/recomb_RecO_N"/>
</dbReference>
<dbReference type="EMBL" id="FOAS01000005">
    <property type="protein sequence ID" value="SEK81939.1"/>
    <property type="molecule type" value="Genomic_DNA"/>
</dbReference>
<accession>A0A1H7K539</accession>
<evidence type="ECO:0000256" key="4">
    <source>
        <dbReference type="ARBA" id="ARBA00022763"/>
    </source>
</evidence>
<name>A0A1H7K539_9GAMM</name>
<dbReference type="PANTHER" id="PTHR33991">
    <property type="entry name" value="DNA REPAIR PROTEIN RECO"/>
    <property type="match status" value="1"/>
</dbReference>
<dbReference type="HAMAP" id="MF_00201">
    <property type="entry name" value="RecO"/>
    <property type="match status" value="1"/>
</dbReference>
<protein>
    <recommendedName>
        <fullName evidence="3 8">DNA repair protein RecO</fullName>
    </recommendedName>
    <alternativeName>
        <fullName evidence="7 8">Recombination protein O</fullName>
    </alternativeName>
</protein>
<dbReference type="AlphaFoldDB" id="A0A1H7K539"/>
<evidence type="ECO:0000259" key="9">
    <source>
        <dbReference type="Pfam" id="PF11967"/>
    </source>
</evidence>
<dbReference type="InterPro" id="IPR037278">
    <property type="entry name" value="ARFGAP/RecO"/>
</dbReference>